<dbReference type="InterPro" id="IPR019587">
    <property type="entry name" value="Polyketide_cyclase/dehydratase"/>
</dbReference>
<dbReference type="Pfam" id="PF10604">
    <property type="entry name" value="Polyketide_cyc2"/>
    <property type="match status" value="1"/>
</dbReference>
<dbReference type="OrthoDB" id="3779334at2"/>
<gene>
    <name evidence="1" type="ORF">DFR74_101450</name>
</gene>
<dbReference type="Proteomes" id="UP000252586">
    <property type="component" value="Unassembled WGS sequence"/>
</dbReference>
<dbReference type="STRING" id="1210090.GCA_001613185_01165"/>
<proteinExistence type="predicted"/>
<organism evidence="1 2">
    <name type="scientific">Nocardia puris</name>
    <dbReference type="NCBI Taxonomy" id="208602"/>
    <lineage>
        <taxon>Bacteria</taxon>
        <taxon>Bacillati</taxon>
        <taxon>Actinomycetota</taxon>
        <taxon>Actinomycetes</taxon>
        <taxon>Mycobacteriales</taxon>
        <taxon>Nocardiaceae</taxon>
        <taxon>Nocardia</taxon>
    </lineage>
</organism>
<dbReference type="Gene3D" id="3.30.530.20">
    <property type="match status" value="1"/>
</dbReference>
<keyword evidence="2" id="KW-1185">Reference proteome</keyword>
<name>A0A366E2U8_9NOCA</name>
<evidence type="ECO:0000313" key="2">
    <source>
        <dbReference type="Proteomes" id="UP000252586"/>
    </source>
</evidence>
<dbReference type="SUPFAM" id="SSF55961">
    <property type="entry name" value="Bet v1-like"/>
    <property type="match status" value="1"/>
</dbReference>
<dbReference type="EMBL" id="QNRE01000001">
    <property type="protein sequence ID" value="RBO96435.1"/>
    <property type="molecule type" value="Genomic_DNA"/>
</dbReference>
<sequence>MRYRDCPTIEVTRRVACTPEQAWKLVTDITFPARHSTEVESVEWIAPADRVAPGARFRGSNRHEALGAWQTECEVVEVEPERRWVYDVHGPDGVGATWGFEIDPARDGVIVRQWARMGPGSSGLSVAIASMPDKEARIVANRLAEWEQNMRATLAAIEAACGSAG</sequence>
<dbReference type="AlphaFoldDB" id="A0A366E2U8"/>
<dbReference type="InterPro" id="IPR023393">
    <property type="entry name" value="START-like_dom_sf"/>
</dbReference>
<reference evidence="1 2" key="1">
    <citation type="submission" date="2018-06" db="EMBL/GenBank/DDBJ databases">
        <title>Genomic Encyclopedia of Type Strains, Phase IV (KMG-IV): sequencing the most valuable type-strain genomes for metagenomic binning, comparative biology and taxonomic classification.</title>
        <authorList>
            <person name="Goeker M."/>
        </authorList>
    </citation>
    <scope>NUCLEOTIDE SEQUENCE [LARGE SCALE GENOMIC DNA]</scope>
    <source>
        <strain evidence="1 2">DSM 44599</strain>
    </source>
</reference>
<comment type="caution">
    <text evidence="1">The sequence shown here is derived from an EMBL/GenBank/DDBJ whole genome shotgun (WGS) entry which is preliminary data.</text>
</comment>
<protein>
    <submittedName>
        <fullName evidence="1">Polyketide cyclase/dehydrase/lipid transport protein</fullName>
    </submittedName>
</protein>
<accession>A0A366E2U8</accession>
<dbReference type="CDD" id="cd07812">
    <property type="entry name" value="SRPBCC"/>
    <property type="match status" value="1"/>
</dbReference>
<evidence type="ECO:0000313" key="1">
    <source>
        <dbReference type="EMBL" id="RBO96435.1"/>
    </source>
</evidence>
<dbReference type="RefSeq" id="WP_067504448.1">
    <property type="nucleotide sequence ID" value="NZ_CP107943.1"/>
</dbReference>